<evidence type="ECO:0000259" key="1">
    <source>
        <dbReference type="Pfam" id="PF05272"/>
    </source>
</evidence>
<reference evidence="3" key="1">
    <citation type="journal article" date="2018" name="MSphere">
        <title>Fusobacterium Genomics Using MinION and Illumina Sequencing Enables Genome Completion and Correction.</title>
        <authorList>
            <person name="Todd S.M."/>
            <person name="Settlage R.E."/>
            <person name="Lahmers K.K."/>
            <person name="Slade D.J."/>
        </authorList>
    </citation>
    <scope>NUCLEOTIDE SEQUENCE [LARGE SCALE GENOMIC DNA]</scope>
    <source>
        <strain evidence="3">ATCC 27725</strain>
    </source>
</reference>
<dbReference type="RefSeq" id="WP_005948904.1">
    <property type="nucleotide sequence ID" value="NZ_CP028103.1"/>
</dbReference>
<accession>A0ABN5JE64</accession>
<name>A0ABN5JE64_FUSVA</name>
<dbReference type="InterPro" id="IPR027417">
    <property type="entry name" value="P-loop_NTPase"/>
</dbReference>
<dbReference type="PANTHER" id="PTHR34985:SF1">
    <property type="entry name" value="SLR0554 PROTEIN"/>
    <property type="match status" value="1"/>
</dbReference>
<feature type="domain" description="Virulence-associated protein E-like" evidence="1">
    <location>
        <begin position="473"/>
        <end position="690"/>
    </location>
</feature>
<dbReference type="Gene3D" id="3.40.50.300">
    <property type="entry name" value="P-loop containing nucleotide triphosphate hydrolases"/>
    <property type="match status" value="1"/>
</dbReference>
<proteinExistence type="predicted"/>
<dbReference type="EMBL" id="CP028103">
    <property type="protein sequence ID" value="AVQ30351.1"/>
    <property type="molecule type" value="Genomic_DNA"/>
</dbReference>
<dbReference type="Pfam" id="PF05272">
    <property type="entry name" value="VapE-like_dom"/>
    <property type="match status" value="1"/>
</dbReference>
<dbReference type="PANTHER" id="PTHR34985">
    <property type="entry name" value="SLR0554 PROTEIN"/>
    <property type="match status" value="1"/>
</dbReference>
<dbReference type="Proteomes" id="UP000241238">
    <property type="component" value="Chromosome"/>
</dbReference>
<protein>
    <submittedName>
        <fullName evidence="2">Virulence-associated protein E</fullName>
    </submittedName>
</protein>
<keyword evidence="3" id="KW-1185">Reference proteome</keyword>
<dbReference type="GeneID" id="77467055"/>
<sequence length="797" mass="91342">MKFDREITISSAGSRFAVIWTKQKIYWSELIEKLKTPVRSPETLEEYLKYPKSKQDNLKDVGGFVGGELIDNNRKKGASGRDIIALDLDNIEAGQTQEVLKKIGGLGCAYAVYSTRKHSDYKPRLRILIPGDRTLTPDEYEPAARKLASMIGIALCDPTTFQVTRLMYWPSCSIDSSYVYAYEDKAFLNVDGILGMYKDWQDVAEWPQVPGSEKTIASLRKKQENPLEKTGIIGAFCRSYTIIEAIEKFIPDAYEIHENSDRLTFTGGSTFGGAILYEDGLFLYSHHATDPASMKLCNAFDLVRLHKFKDLDDEAKEGTPTAKLPSFTAMNKLMLKDEKVIKILDKERSESVKNDFYDLDPEDGEEIEWMKKLKRNENSGQIEKTRENISIILENDLQLKGKMVYDEFSNRGIVTGALPWNKTDEERLWKDVDDAELRTYLETVYRITGDKKIDDVLLAYCHKYKINKVKKYLEELKWDGVKRVDTLLHDYLGAENNVYTQEVMRKSMVAAVARAMGLYVKWDQMPILSGPQGIGKSTFLRMLGKNWFSDSLQTFEGKDASETIQGTWINEIGELASMNRSELNSVKLFLSKVEDIFREAYGRRTEKFPRRCIFFGTTNSSDFLRDSTGDRRFWPVDVGIVSPQKSVFKELGVEVDQLWAEAFCYWQLGEDLLLSVEAQKIAEEEQKAHKETNSLEGLIEVFLEKEIPENWNTLDINYRKAIMSGDFTQENAKTIKRTKVCALEIWVECLKGDPKNIQRRNSMEINAIVAGLENWQKCKSFLRFGPYGTQRGFIRKG</sequence>
<evidence type="ECO:0000313" key="3">
    <source>
        <dbReference type="Proteomes" id="UP000241238"/>
    </source>
</evidence>
<dbReference type="SUPFAM" id="SSF52540">
    <property type="entry name" value="P-loop containing nucleoside triphosphate hydrolases"/>
    <property type="match status" value="1"/>
</dbReference>
<evidence type="ECO:0000313" key="2">
    <source>
        <dbReference type="EMBL" id="AVQ30351.1"/>
    </source>
</evidence>
<gene>
    <name evidence="2" type="ORF">C4N18_03555</name>
</gene>
<organism evidence="2 3">
    <name type="scientific">Fusobacterium varium ATCC 27725</name>
    <dbReference type="NCBI Taxonomy" id="469618"/>
    <lineage>
        <taxon>Bacteria</taxon>
        <taxon>Fusobacteriati</taxon>
        <taxon>Fusobacteriota</taxon>
        <taxon>Fusobacteriia</taxon>
        <taxon>Fusobacteriales</taxon>
        <taxon>Fusobacteriaceae</taxon>
        <taxon>Fusobacterium</taxon>
    </lineage>
</organism>
<dbReference type="InterPro" id="IPR007936">
    <property type="entry name" value="VapE-like_dom"/>
</dbReference>